<dbReference type="InterPro" id="IPR009912">
    <property type="entry name" value="DUF1451"/>
</dbReference>
<accession>A0ABV9D3P0</accession>
<evidence type="ECO:0000313" key="2">
    <source>
        <dbReference type="Proteomes" id="UP001596030"/>
    </source>
</evidence>
<dbReference type="Pfam" id="PF07295">
    <property type="entry name" value="DUF1451"/>
    <property type="match status" value="1"/>
</dbReference>
<evidence type="ECO:0000313" key="1">
    <source>
        <dbReference type="EMBL" id="MFC4539404.1"/>
    </source>
</evidence>
<dbReference type="EMBL" id="JBHSEU010000019">
    <property type="protein sequence ID" value="MFC4539404.1"/>
    <property type="molecule type" value="Genomic_DNA"/>
</dbReference>
<name>A0ABV9D3P0_9GAMM</name>
<reference evidence="2" key="1">
    <citation type="journal article" date="2019" name="Int. J. Syst. Evol. Microbiol.">
        <title>The Global Catalogue of Microorganisms (GCM) 10K type strain sequencing project: providing services to taxonomists for standard genome sequencing and annotation.</title>
        <authorList>
            <consortium name="The Broad Institute Genomics Platform"/>
            <consortium name="The Broad Institute Genome Sequencing Center for Infectious Disease"/>
            <person name="Wu L."/>
            <person name="Ma J."/>
        </authorList>
    </citation>
    <scope>NUCLEOTIDE SEQUENCE [LARGE SCALE GENOMIC DNA]</scope>
    <source>
        <strain evidence="2">CGMCC 1.12121</strain>
    </source>
</reference>
<proteinExistence type="predicted"/>
<keyword evidence="2" id="KW-1185">Reference proteome</keyword>
<comment type="caution">
    <text evidence="1">The sequence shown here is derived from an EMBL/GenBank/DDBJ whole genome shotgun (WGS) entry which is preliminary data.</text>
</comment>
<protein>
    <submittedName>
        <fullName evidence="1">Zinc ribbon-containing protein</fullName>
    </submittedName>
</protein>
<dbReference type="Proteomes" id="UP001596030">
    <property type="component" value="Unassembled WGS sequence"/>
</dbReference>
<dbReference type="RefSeq" id="WP_246969896.1">
    <property type="nucleotide sequence ID" value="NZ_JAKGAN010000003.1"/>
</dbReference>
<sequence>MSERHDQEHRLSRAYERVLERLEKGAGDLSWESLQREMDDAIEFEAEFENYTKDELSLLRAWVERDMRDLRGFLARGGEGIATWLGIDLGIISRRVTEALFSIADRTTVDQARFEDDLEAARADYVEGEMAVPGRMRCVHCDTEVVLESITLLEPCHQCGHRYFARTSGATPSADV</sequence>
<organism evidence="1 2">
    <name type="scientific">Chromohalobacter sarecensis</name>
    <dbReference type="NCBI Taxonomy" id="245294"/>
    <lineage>
        <taxon>Bacteria</taxon>
        <taxon>Pseudomonadati</taxon>
        <taxon>Pseudomonadota</taxon>
        <taxon>Gammaproteobacteria</taxon>
        <taxon>Oceanospirillales</taxon>
        <taxon>Halomonadaceae</taxon>
        <taxon>Chromohalobacter</taxon>
    </lineage>
</organism>
<gene>
    <name evidence="1" type="ORF">ACFO0U_11505</name>
</gene>